<keyword evidence="2" id="KW-1185">Reference proteome</keyword>
<dbReference type="AlphaFoldDB" id="A6WZJ9"/>
<evidence type="ECO:0000313" key="2">
    <source>
        <dbReference type="Proteomes" id="UP000002301"/>
    </source>
</evidence>
<dbReference type="Proteomes" id="UP000002301">
    <property type="component" value="Chromosome 1"/>
</dbReference>
<protein>
    <submittedName>
        <fullName evidence="1">Uncharacterized protein</fullName>
    </submittedName>
</protein>
<evidence type="ECO:0000313" key="1">
    <source>
        <dbReference type="EMBL" id="ABS14403.1"/>
    </source>
</evidence>
<organism evidence="1 2">
    <name type="scientific">Brucella anthropi (strain ATCC 49188 / DSM 6882 / CCUG 24695 / JCM 21032 / LMG 3331 / NBRC 15819 / NCTC 12168 / Alc 37)</name>
    <name type="common">Ochrobactrum anthropi</name>
    <dbReference type="NCBI Taxonomy" id="439375"/>
    <lineage>
        <taxon>Bacteria</taxon>
        <taxon>Pseudomonadati</taxon>
        <taxon>Pseudomonadota</taxon>
        <taxon>Alphaproteobacteria</taxon>
        <taxon>Hyphomicrobiales</taxon>
        <taxon>Brucellaceae</taxon>
        <taxon>Brucella/Ochrobactrum group</taxon>
        <taxon>Brucella</taxon>
    </lineage>
</organism>
<dbReference type="HOGENOM" id="CLU_2634606_0_0_5"/>
<dbReference type="STRING" id="439375.Oant_1687"/>
<reference evidence="1 2" key="1">
    <citation type="journal article" date="2011" name="J. Bacteriol.">
        <title>Genome of Ochrobactrum anthropi ATCC 49188 T, a versatile opportunistic pathogen and symbiont of several eukaryotic hosts.</title>
        <authorList>
            <person name="Chain P.S."/>
            <person name="Lang D.M."/>
            <person name="Comerci D.J."/>
            <person name="Malfatti S.A."/>
            <person name="Vergez L.M."/>
            <person name="Shin M."/>
            <person name="Ugalde R.A."/>
            <person name="Garcia E."/>
            <person name="Tolmasky M.E."/>
        </authorList>
    </citation>
    <scope>NUCLEOTIDE SEQUENCE [LARGE SCALE GENOMIC DNA]</scope>
    <source>
        <strain evidence="2">ATCC 49188 / DSM 6882 / CCUG 24695 / JCM 21032 / LMG 3331 / NBRC 15819 / NCTC 12168 / Alc 37</strain>
    </source>
</reference>
<accession>A6WZJ9</accession>
<proteinExistence type="predicted"/>
<dbReference type="KEGG" id="oan:Oant_1687"/>
<name>A6WZJ9_BRUA4</name>
<gene>
    <name evidence="1" type="ordered locus">Oant_1687</name>
</gene>
<dbReference type="EMBL" id="CP000758">
    <property type="protein sequence ID" value="ABS14403.1"/>
    <property type="molecule type" value="Genomic_DNA"/>
</dbReference>
<sequence>MRGRNPSVDSASSRFPVNGGLTLPSVSGFFISDFLWADQAVNQTTPLSGPLFRPKSGLLPCSIGYHRFLFFSLFELS</sequence>